<comment type="similarity">
    <text evidence="7">Belongs to the RING-type zinc finger family. ATL subfamily.</text>
</comment>
<dbReference type="GO" id="GO:0008270">
    <property type="term" value="F:zinc ion binding"/>
    <property type="evidence" value="ECO:0007669"/>
    <property type="project" value="UniProtKB-KW"/>
</dbReference>
<proteinExistence type="inferred from homology"/>
<dbReference type="InterPro" id="IPR001841">
    <property type="entry name" value="Znf_RING"/>
</dbReference>
<evidence type="ECO:0000256" key="5">
    <source>
        <dbReference type="ARBA" id="ARBA00022786"/>
    </source>
</evidence>
<evidence type="ECO:0000256" key="7">
    <source>
        <dbReference type="ARBA" id="ARBA00024209"/>
    </source>
</evidence>
<feature type="domain" description="RING-type" evidence="10">
    <location>
        <begin position="1"/>
        <end position="41"/>
    </location>
</feature>
<evidence type="ECO:0000259" key="10">
    <source>
        <dbReference type="PROSITE" id="PS50089"/>
    </source>
</evidence>
<accession>A0AAV6K1H1</accession>
<evidence type="ECO:0000256" key="1">
    <source>
        <dbReference type="ARBA" id="ARBA00000900"/>
    </source>
</evidence>
<feature type="transmembrane region" description="Helical" evidence="9">
    <location>
        <begin position="51"/>
        <end position="70"/>
    </location>
</feature>
<dbReference type="GO" id="GO:0061630">
    <property type="term" value="F:ubiquitin protein ligase activity"/>
    <property type="evidence" value="ECO:0007669"/>
    <property type="project" value="UniProtKB-EC"/>
</dbReference>
<dbReference type="Pfam" id="PF13639">
    <property type="entry name" value="zf-RING_2"/>
    <property type="match status" value="1"/>
</dbReference>
<keyword evidence="9" id="KW-1133">Transmembrane helix</keyword>
<keyword evidence="4 8" id="KW-0863">Zinc-finger</keyword>
<comment type="catalytic activity">
    <reaction evidence="1">
        <text>S-ubiquitinyl-[E2 ubiquitin-conjugating enzyme]-L-cysteine + [acceptor protein]-L-lysine = [E2 ubiquitin-conjugating enzyme]-L-cysteine + N(6)-ubiquitinyl-[acceptor protein]-L-lysine.</text>
        <dbReference type="EC" id="2.3.2.27"/>
    </reaction>
</comment>
<keyword evidence="9" id="KW-0812">Transmembrane</keyword>
<evidence type="ECO:0000256" key="6">
    <source>
        <dbReference type="ARBA" id="ARBA00022833"/>
    </source>
</evidence>
<comment type="caution">
    <text evidence="11">The sequence shown here is derived from an EMBL/GenBank/DDBJ whole genome shotgun (WGS) entry which is preliminary data.</text>
</comment>
<dbReference type="AlphaFoldDB" id="A0AAV6K1H1"/>
<reference evidence="11 12" key="1">
    <citation type="submission" date="2020-08" db="EMBL/GenBank/DDBJ databases">
        <title>Plant Genome Project.</title>
        <authorList>
            <person name="Zhang R.-G."/>
        </authorList>
    </citation>
    <scope>NUCLEOTIDE SEQUENCE [LARGE SCALE GENOMIC DNA]</scope>
    <source>
        <strain evidence="11">WSP0</strain>
        <tissue evidence="11">Leaf</tissue>
    </source>
</reference>
<keyword evidence="3" id="KW-0479">Metal-binding</keyword>
<evidence type="ECO:0000313" key="12">
    <source>
        <dbReference type="Proteomes" id="UP000823749"/>
    </source>
</evidence>
<dbReference type="SUPFAM" id="SSF57850">
    <property type="entry name" value="RING/U-box"/>
    <property type="match status" value="1"/>
</dbReference>
<organism evidence="11 12">
    <name type="scientific">Rhododendron griersonianum</name>
    <dbReference type="NCBI Taxonomy" id="479676"/>
    <lineage>
        <taxon>Eukaryota</taxon>
        <taxon>Viridiplantae</taxon>
        <taxon>Streptophyta</taxon>
        <taxon>Embryophyta</taxon>
        <taxon>Tracheophyta</taxon>
        <taxon>Spermatophyta</taxon>
        <taxon>Magnoliopsida</taxon>
        <taxon>eudicotyledons</taxon>
        <taxon>Gunneridae</taxon>
        <taxon>Pentapetalae</taxon>
        <taxon>asterids</taxon>
        <taxon>Ericales</taxon>
        <taxon>Ericaceae</taxon>
        <taxon>Ericoideae</taxon>
        <taxon>Rhodoreae</taxon>
        <taxon>Rhododendron</taxon>
    </lineage>
</organism>
<evidence type="ECO:0000256" key="4">
    <source>
        <dbReference type="ARBA" id="ARBA00022771"/>
    </source>
</evidence>
<gene>
    <name evidence="11" type="ORF">RHGRI_018430</name>
</gene>
<evidence type="ECO:0000313" key="11">
    <source>
        <dbReference type="EMBL" id="KAG5546251.1"/>
    </source>
</evidence>
<dbReference type="InterPro" id="IPR013083">
    <property type="entry name" value="Znf_RING/FYVE/PHD"/>
</dbReference>
<dbReference type="Gene3D" id="3.30.40.10">
    <property type="entry name" value="Zinc/RING finger domain, C3HC4 (zinc finger)"/>
    <property type="match status" value="1"/>
</dbReference>
<dbReference type="PANTHER" id="PTHR14155:SF627">
    <property type="entry name" value="OS06G0192800 PROTEIN"/>
    <property type="match status" value="1"/>
</dbReference>
<protein>
    <recommendedName>
        <fullName evidence="2">RING-type E3 ubiquitin transferase</fullName>
        <ecNumber evidence="2">2.3.2.27</ecNumber>
    </recommendedName>
</protein>
<keyword evidence="12" id="KW-1185">Reference proteome</keyword>
<dbReference type="Proteomes" id="UP000823749">
    <property type="component" value="Chromosome 6"/>
</dbReference>
<dbReference type="PROSITE" id="PS50089">
    <property type="entry name" value="ZF_RING_2"/>
    <property type="match status" value="1"/>
</dbReference>
<dbReference type="PANTHER" id="PTHR14155">
    <property type="entry name" value="RING FINGER DOMAIN-CONTAINING"/>
    <property type="match status" value="1"/>
</dbReference>
<sequence length="84" mass="10211">MCLEELREGETSRVLVTCGHSFYPECIRLWLMRNPTCPICRTQVDWFDLKILFLLEHSFIYIYIYIYKIYYLPPNRTQIKVLVT</sequence>
<evidence type="ECO:0000256" key="8">
    <source>
        <dbReference type="PROSITE-ProRule" id="PRU00175"/>
    </source>
</evidence>
<evidence type="ECO:0000256" key="9">
    <source>
        <dbReference type="SAM" id="Phobius"/>
    </source>
</evidence>
<dbReference type="EMBL" id="JACTNZ010000006">
    <property type="protein sequence ID" value="KAG5546251.1"/>
    <property type="molecule type" value="Genomic_DNA"/>
</dbReference>
<name>A0AAV6K1H1_9ERIC</name>
<evidence type="ECO:0000256" key="2">
    <source>
        <dbReference type="ARBA" id="ARBA00012483"/>
    </source>
</evidence>
<keyword evidence="6" id="KW-0862">Zinc</keyword>
<keyword evidence="9" id="KW-0472">Membrane</keyword>
<keyword evidence="5" id="KW-0833">Ubl conjugation pathway</keyword>
<evidence type="ECO:0000256" key="3">
    <source>
        <dbReference type="ARBA" id="ARBA00022723"/>
    </source>
</evidence>
<dbReference type="InterPro" id="IPR053238">
    <property type="entry name" value="RING-H2_zinc_finger"/>
</dbReference>
<dbReference type="EC" id="2.3.2.27" evidence="2"/>